<proteinExistence type="predicted"/>
<evidence type="ECO:0000313" key="3">
    <source>
        <dbReference type="Proteomes" id="UP001169217"/>
    </source>
</evidence>
<reference evidence="2" key="1">
    <citation type="submission" date="2023-04" db="EMBL/GenBank/DDBJ databases">
        <title>Colletotrichum limetticola genome sequence.</title>
        <authorList>
            <person name="Baroncelli R."/>
        </authorList>
    </citation>
    <scope>NUCLEOTIDE SEQUENCE</scope>
    <source>
        <strain evidence="2">KLA-Anderson</strain>
    </source>
</reference>
<name>A0ABQ9PJQ3_9PEZI</name>
<dbReference type="Proteomes" id="UP001169217">
    <property type="component" value="Unassembled WGS sequence"/>
</dbReference>
<organism evidence="2 3">
    <name type="scientific">Colletotrichum limetticola</name>
    <dbReference type="NCBI Taxonomy" id="1209924"/>
    <lineage>
        <taxon>Eukaryota</taxon>
        <taxon>Fungi</taxon>
        <taxon>Dikarya</taxon>
        <taxon>Ascomycota</taxon>
        <taxon>Pezizomycotina</taxon>
        <taxon>Sordariomycetes</taxon>
        <taxon>Hypocreomycetidae</taxon>
        <taxon>Glomerellales</taxon>
        <taxon>Glomerellaceae</taxon>
        <taxon>Colletotrichum</taxon>
        <taxon>Colletotrichum acutatum species complex</taxon>
    </lineage>
</organism>
<protein>
    <submittedName>
        <fullName evidence="2">Uncharacterized protein</fullName>
    </submittedName>
</protein>
<feature type="region of interest" description="Disordered" evidence="1">
    <location>
        <begin position="152"/>
        <end position="180"/>
    </location>
</feature>
<comment type="caution">
    <text evidence="2">The sequence shown here is derived from an EMBL/GenBank/DDBJ whole genome shotgun (WGS) entry which is preliminary data.</text>
</comment>
<evidence type="ECO:0000313" key="2">
    <source>
        <dbReference type="EMBL" id="KAK0372005.1"/>
    </source>
</evidence>
<feature type="region of interest" description="Disordered" evidence="1">
    <location>
        <begin position="108"/>
        <end position="127"/>
    </location>
</feature>
<evidence type="ECO:0000256" key="1">
    <source>
        <dbReference type="SAM" id="MobiDB-lite"/>
    </source>
</evidence>
<dbReference type="EMBL" id="JARUPT010000401">
    <property type="protein sequence ID" value="KAK0372005.1"/>
    <property type="molecule type" value="Genomic_DNA"/>
</dbReference>
<sequence>MVTELLHAYLLAVGWDIGEEKSHPTTEFSGTNDARAFLPLTISQLDDEEQQHTNAQVLEYLLQDGTLVTLMPKQKTAGRSDAEVLLEMVTHLQPPTRVILDIGLGVHENAPKPPTKPRAGETSSLSSIEGPGAIIERLLEFDGLEEDSATFREEQERELSPEIEQEREIQRPPSEEPAEHFLHPDTRRFVTHGVLPKDSKSFTSAFQALSNTTAARHFDAGRLSTSLLASLDFVHTVKSSRCGYKSDLFQRSVQWILTRHSRNGVIDTAIITSPFEAQELSPDIKRSSFISLHLYSPRPNMGFMPLDDLSLYIIPHRGVFSPTPALSLCTCSLFSST</sequence>
<accession>A0ABQ9PJQ3</accession>
<keyword evidence="3" id="KW-1185">Reference proteome</keyword>
<gene>
    <name evidence="2" type="ORF">CLIM01_10655</name>
</gene>